<evidence type="ECO:0000313" key="2">
    <source>
        <dbReference type="Proteomes" id="UP000249115"/>
    </source>
</evidence>
<organism evidence="1 2">
    <name type="scientific">Algoriphagus ratkowskyi</name>
    <dbReference type="NCBI Taxonomy" id="57028"/>
    <lineage>
        <taxon>Bacteria</taxon>
        <taxon>Pseudomonadati</taxon>
        <taxon>Bacteroidota</taxon>
        <taxon>Cytophagia</taxon>
        <taxon>Cytophagales</taxon>
        <taxon>Cyclobacteriaceae</taxon>
        <taxon>Algoriphagus</taxon>
    </lineage>
</organism>
<dbReference type="EMBL" id="QKZU01000010">
    <property type="protein sequence ID" value="PZX54591.1"/>
    <property type="molecule type" value="Genomic_DNA"/>
</dbReference>
<protein>
    <submittedName>
        <fullName evidence="1">Uncharacterized protein</fullName>
    </submittedName>
</protein>
<gene>
    <name evidence="1" type="ORF">LV84_02744</name>
</gene>
<dbReference type="AlphaFoldDB" id="A0A2W7R354"/>
<name>A0A2W7R354_9BACT</name>
<comment type="caution">
    <text evidence="1">The sequence shown here is derived from an EMBL/GenBank/DDBJ whole genome shotgun (WGS) entry which is preliminary data.</text>
</comment>
<proteinExistence type="predicted"/>
<accession>A0A2W7R354</accession>
<reference evidence="1 2" key="1">
    <citation type="submission" date="2018-06" db="EMBL/GenBank/DDBJ databases">
        <title>Genomic Encyclopedia of Archaeal and Bacterial Type Strains, Phase II (KMG-II): from individual species to whole genera.</title>
        <authorList>
            <person name="Goeker M."/>
        </authorList>
    </citation>
    <scope>NUCLEOTIDE SEQUENCE [LARGE SCALE GENOMIC DNA]</scope>
    <source>
        <strain evidence="1 2">DSM 22686</strain>
    </source>
</reference>
<dbReference type="Proteomes" id="UP000249115">
    <property type="component" value="Unassembled WGS sequence"/>
</dbReference>
<sequence length="340" mass="37056">MLLIIVLFLYSYSYTHITMKNYFSVKSTAGSVIMAALLVMVGCTQFETAEPALDNSQSVEVLNEQANGVFFPNARISYGNVEPVIIDGENNGGNRTCAEVAAAREIPNFQYSSGRINYEGSAFSKPFPAGFTITTDGTNVSWSFTPPPGYCLDAIAFIVKGSNAANVYYYGPDIYEDSRLTSPNNASGGAAGLSNLTICYTLRLCGDVKECFRDETAWAFGSKYITRGNWATYVQYSNVVKTVKLFAGQTYDIGNVTFTPSGDDVEIKIELNEFGRFQDIAENVKIQGYALIPAATNPSPGLFTTHKAKATESPYTVVVPRFNYYGVHVDAARAVECPTD</sequence>
<evidence type="ECO:0000313" key="1">
    <source>
        <dbReference type="EMBL" id="PZX54591.1"/>
    </source>
</evidence>